<comment type="caution">
    <text evidence="1">The sequence shown here is derived from an EMBL/GenBank/DDBJ whole genome shotgun (WGS) entry which is preliminary data.</text>
</comment>
<dbReference type="EMBL" id="JABWDY010032765">
    <property type="protein sequence ID" value="KAF5183931.1"/>
    <property type="molecule type" value="Genomic_DNA"/>
</dbReference>
<keyword evidence="2" id="KW-1185">Reference proteome</keyword>
<keyword evidence="1" id="KW-0808">Transferase</keyword>
<proteinExistence type="predicted"/>
<dbReference type="GO" id="GO:0005737">
    <property type="term" value="C:cytoplasm"/>
    <property type="evidence" value="ECO:0007669"/>
    <property type="project" value="TreeGrafter"/>
</dbReference>
<protein>
    <submittedName>
        <fullName evidence="1">O-fucosyltransferase</fullName>
    </submittedName>
</protein>
<accession>A0A7J6VGT2</accession>
<dbReference type="OrthoDB" id="2015856at2759"/>
<dbReference type="Proteomes" id="UP000554482">
    <property type="component" value="Unassembled WGS sequence"/>
</dbReference>
<reference evidence="1 2" key="1">
    <citation type="submission" date="2020-06" db="EMBL/GenBank/DDBJ databases">
        <title>Transcriptomic and genomic resources for Thalictrum thalictroides and T. hernandezii: Facilitating candidate gene discovery in an emerging model plant lineage.</title>
        <authorList>
            <person name="Arias T."/>
            <person name="Riano-Pachon D.M."/>
            <person name="Di Stilio V.S."/>
        </authorList>
    </citation>
    <scope>NUCLEOTIDE SEQUENCE [LARGE SCALE GENOMIC DNA]</scope>
    <source>
        <strain evidence="2">cv. WT478/WT964</strain>
        <tissue evidence="1">Leaves</tissue>
    </source>
</reference>
<feature type="non-terminal residue" evidence="1">
    <location>
        <position position="1"/>
    </location>
</feature>
<dbReference type="PANTHER" id="PTHR31741:SF4">
    <property type="entry name" value="O-FUCOSYLTRANSFERASE 28"/>
    <property type="match status" value="1"/>
</dbReference>
<organism evidence="1 2">
    <name type="scientific">Thalictrum thalictroides</name>
    <name type="common">Rue-anemone</name>
    <name type="synonym">Anemone thalictroides</name>
    <dbReference type="NCBI Taxonomy" id="46969"/>
    <lineage>
        <taxon>Eukaryota</taxon>
        <taxon>Viridiplantae</taxon>
        <taxon>Streptophyta</taxon>
        <taxon>Embryophyta</taxon>
        <taxon>Tracheophyta</taxon>
        <taxon>Spermatophyta</taxon>
        <taxon>Magnoliopsida</taxon>
        <taxon>Ranunculales</taxon>
        <taxon>Ranunculaceae</taxon>
        <taxon>Thalictroideae</taxon>
        <taxon>Thalictrum</taxon>
    </lineage>
</organism>
<keyword evidence="1" id="KW-0328">Glycosyltransferase</keyword>
<dbReference type="PANTHER" id="PTHR31741">
    <property type="entry name" value="OS02G0726500 PROTEIN-RELATED"/>
    <property type="match status" value="1"/>
</dbReference>
<evidence type="ECO:0000313" key="2">
    <source>
        <dbReference type="Proteomes" id="UP000554482"/>
    </source>
</evidence>
<evidence type="ECO:0000313" key="1">
    <source>
        <dbReference type="EMBL" id="KAF5183931.1"/>
    </source>
</evidence>
<name>A0A7J6VGT2_THATH</name>
<dbReference type="AlphaFoldDB" id="A0A7J6VGT2"/>
<gene>
    <name evidence="1" type="ORF">FRX31_026483</name>
</gene>
<sequence>ALVSFLPTALDYIVALESDAFVHSYDGNLAKAVQGHRRVEGFRKTINPDRLNLVTLIDEMDVGVWEEFAAKVKSLGRISKIGRKLLCKSFPRLSVINQRMRLTT</sequence>
<dbReference type="GO" id="GO:0016757">
    <property type="term" value="F:glycosyltransferase activity"/>
    <property type="evidence" value="ECO:0007669"/>
    <property type="project" value="UniProtKB-KW"/>
</dbReference>